<dbReference type="InterPro" id="IPR008201">
    <property type="entry name" value="HepT-like"/>
</dbReference>
<reference evidence="5 6" key="1">
    <citation type="submission" date="2019-07" db="EMBL/GenBank/DDBJ databases">
        <title>Tepidimonas alkaliphilus YIM 72238 draft genome.</title>
        <authorList>
            <person name="Da Costa M.S."/>
            <person name="Froufe H.J.C."/>
            <person name="Egas C."/>
            <person name="Albuquerque L."/>
        </authorList>
    </citation>
    <scope>NUCLEOTIDE SEQUENCE [LARGE SCALE GENOMIC DNA]</scope>
    <source>
        <strain evidence="5 6">YIM 72238</strain>
    </source>
</reference>
<evidence type="ECO:0000256" key="1">
    <source>
        <dbReference type="ARBA" id="ARBA00022649"/>
    </source>
</evidence>
<organism evidence="5 6">
    <name type="scientific">Tepidimonas alkaliphilus</name>
    <dbReference type="NCBI Taxonomy" id="2588942"/>
    <lineage>
        <taxon>Bacteria</taxon>
        <taxon>Pseudomonadati</taxon>
        <taxon>Pseudomonadota</taxon>
        <taxon>Betaproteobacteria</taxon>
        <taxon>Burkholderiales</taxon>
        <taxon>Tepidimonas</taxon>
    </lineage>
</organism>
<dbReference type="RefSeq" id="WP_246100504.1">
    <property type="nucleotide sequence ID" value="NZ_VJNB01000001.1"/>
</dbReference>
<proteinExistence type="inferred from homology"/>
<dbReference type="GO" id="GO:0016787">
    <property type="term" value="F:hydrolase activity"/>
    <property type="evidence" value="ECO:0007669"/>
    <property type="project" value="UniProtKB-KW"/>
</dbReference>
<keyword evidence="3" id="KW-0378">Hydrolase</keyword>
<dbReference type="PANTHER" id="PTHR33397">
    <property type="entry name" value="UPF0331 PROTEIN YUTE"/>
    <property type="match status" value="1"/>
</dbReference>
<dbReference type="GO" id="GO:0110001">
    <property type="term" value="C:toxin-antitoxin complex"/>
    <property type="evidence" value="ECO:0007669"/>
    <property type="project" value="InterPro"/>
</dbReference>
<dbReference type="InterPro" id="IPR052379">
    <property type="entry name" value="Type_VII_TA_RNase"/>
</dbReference>
<evidence type="ECO:0000313" key="6">
    <source>
        <dbReference type="Proteomes" id="UP000315736"/>
    </source>
</evidence>
<comment type="caution">
    <text evidence="5">The sequence shown here is derived from an EMBL/GenBank/DDBJ whole genome shotgun (WGS) entry which is preliminary data.</text>
</comment>
<dbReference type="InterPro" id="IPR037038">
    <property type="entry name" value="HepT-like_sf"/>
</dbReference>
<comment type="similarity">
    <text evidence="4">Belongs to the HepT RNase toxin family.</text>
</comment>
<keyword evidence="2" id="KW-0540">Nuclease</keyword>
<evidence type="ECO:0008006" key="7">
    <source>
        <dbReference type="Google" id="ProtNLM"/>
    </source>
</evidence>
<evidence type="ECO:0000256" key="4">
    <source>
        <dbReference type="ARBA" id="ARBA00024207"/>
    </source>
</evidence>
<dbReference type="Pfam" id="PF01934">
    <property type="entry name" value="HepT-like"/>
    <property type="match status" value="1"/>
</dbReference>
<dbReference type="GO" id="GO:0004540">
    <property type="term" value="F:RNA nuclease activity"/>
    <property type="evidence" value="ECO:0007669"/>
    <property type="project" value="InterPro"/>
</dbReference>
<evidence type="ECO:0000313" key="5">
    <source>
        <dbReference type="EMBL" id="TSE21421.1"/>
    </source>
</evidence>
<protein>
    <recommendedName>
        <fullName evidence="7">Toxin-antitoxin antitoxin component</fullName>
    </recommendedName>
</protein>
<dbReference type="PANTHER" id="PTHR33397:SF3">
    <property type="entry name" value="MRNA NUCLEASE HEPT"/>
    <property type="match status" value="1"/>
</dbReference>
<dbReference type="Gene3D" id="1.20.120.580">
    <property type="entry name" value="bsu32300-like"/>
    <property type="match status" value="1"/>
</dbReference>
<keyword evidence="6" id="KW-1185">Reference proteome</keyword>
<keyword evidence="1" id="KW-1277">Toxin-antitoxin system</keyword>
<dbReference type="EMBL" id="VJNB01000001">
    <property type="protein sequence ID" value="TSE21421.1"/>
    <property type="molecule type" value="Genomic_DNA"/>
</dbReference>
<evidence type="ECO:0000256" key="2">
    <source>
        <dbReference type="ARBA" id="ARBA00022722"/>
    </source>
</evidence>
<dbReference type="NCBIfam" id="NF047751">
    <property type="entry name" value="HepT_toxin"/>
    <property type="match status" value="1"/>
</dbReference>
<dbReference type="AlphaFoldDB" id="A0A554WCW6"/>
<accession>A0A554WCW6</accession>
<evidence type="ECO:0000256" key="3">
    <source>
        <dbReference type="ARBA" id="ARBA00022801"/>
    </source>
</evidence>
<name>A0A554WCW6_9BURK</name>
<sequence>MTPTLREVLAQKAQRLQRAVQRARAERAATDDFAHDFTHQDAALLNVQRACEQAIDMANLIVAEARLGAPEGARAAFQALARHGWIDAALAAELGRMVAFRNVLVHEYQDLDPEIARAVIDRELDTLLRFAGLVLQRALDTPTEPS</sequence>
<dbReference type="Proteomes" id="UP000315736">
    <property type="component" value="Unassembled WGS sequence"/>
</dbReference>
<gene>
    <name evidence="5" type="ORF">Talka_00089</name>
</gene>